<keyword evidence="2 3" id="KW-0040">ANK repeat</keyword>
<evidence type="ECO:0000256" key="3">
    <source>
        <dbReference type="PROSITE-ProRule" id="PRU00023"/>
    </source>
</evidence>
<proteinExistence type="predicted"/>
<dbReference type="PANTHER" id="PTHR24173">
    <property type="entry name" value="ANKYRIN REPEAT CONTAINING"/>
    <property type="match status" value="1"/>
</dbReference>
<dbReference type="PANTHER" id="PTHR24173:SF74">
    <property type="entry name" value="ANKYRIN REPEAT DOMAIN-CONTAINING PROTEIN 16"/>
    <property type="match status" value="1"/>
</dbReference>
<name>A0ABD0KST6_9CAEN</name>
<dbReference type="PROSITE" id="PS50088">
    <property type="entry name" value="ANK_REPEAT"/>
    <property type="match status" value="6"/>
</dbReference>
<comment type="caution">
    <text evidence="4">The sequence shown here is derived from an EMBL/GenBank/DDBJ whole genome shotgun (WGS) entry which is preliminary data.</text>
</comment>
<dbReference type="InterPro" id="IPR036770">
    <property type="entry name" value="Ankyrin_rpt-contain_sf"/>
</dbReference>
<feature type="repeat" description="ANK" evidence="3">
    <location>
        <begin position="169"/>
        <end position="192"/>
    </location>
</feature>
<dbReference type="SUPFAM" id="SSF48403">
    <property type="entry name" value="Ankyrin repeat"/>
    <property type="match status" value="1"/>
</dbReference>
<protein>
    <recommendedName>
        <fullName evidence="6">Ankyrin repeat domain-containing protein 16</fullName>
    </recommendedName>
</protein>
<gene>
    <name evidence="4" type="ORF">BaRGS_00018763</name>
</gene>
<evidence type="ECO:0000256" key="1">
    <source>
        <dbReference type="ARBA" id="ARBA00022737"/>
    </source>
</evidence>
<accession>A0ABD0KST6</accession>
<evidence type="ECO:0000313" key="5">
    <source>
        <dbReference type="Proteomes" id="UP001519460"/>
    </source>
</evidence>
<evidence type="ECO:0000256" key="2">
    <source>
        <dbReference type="ARBA" id="ARBA00023043"/>
    </source>
</evidence>
<dbReference type="Pfam" id="PF12796">
    <property type="entry name" value="Ank_2"/>
    <property type="match status" value="4"/>
</dbReference>
<sequence>MDFTTLSHAVQYRDLSWFSLDNNLTSCLSVSHKRTGDTVLHLACRYGRQDLLSLLSTNSGANFEISNFEGKKPLHEAAQYGQFECVRFLLEKGLQVDCLKRADWTPLMLACTKPQKDIIVELLSHGANPALLNKDGWNSFHIAAREGHVEILQELLSCNAELWNTSSNNGRTPLHTAALHGHLSAVRFLLEHCDYTPDSADSCGSTPLMDALRTGFITVADLLIKMHKADASRKDNLGLQAIHHAAQAGQTKAVDFLLTQCSIDADVATPVSGVTPLQIAAKENQEAVLNLLLAHGADINLADSKGRTALHIAAGAQHAASVRLLLTSGATEKADLSGQFARDLATREPVILAFGETVT</sequence>
<evidence type="ECO:0000313" key="4">
    <source>
        <dbReference type="EMBL" id="KAK7490063.1"/>
    </source>
</evidence>
<reference evidence="4 5" key="1">
    <citation type="journal article" date="2023" name="Sci. Data">
        <title>Genome assembly of the Korean intertidal mud-creeper Batillaria attramentaria.</title>
        <authorList>
            <person name="Patra A.K."/>
            <person name="Ho P.T."/>
            <person name="Jun S."/>
            <person name="Lee S.J."/>
            <person name="Kim Y."/>
            <person name="Won Y.J."/>
        </authorList>
    </citation>
    <scope>NUCLEOTIDE SEQUENCE [LARGE SCALE GENOMIC DNA]</scope>
    <source>
        <strain evidence="4">Wonlab-2016</strain>
    </source>
</reference>
<feature type="repeat" description="ANK" evidence="3">
    <location>
        <begin position="272"/>
        <end position="304"/>
    </location>
</feature>
<feature type="repeat" description="ANK" evidence="3">
    <location>
        <begin position="69"/>
        <end position="101"/>
    </location>
</feature>
<dbReference type="PRINTS" id="PR01415">
    <property type="entry name" value="ANKYRIN"/>
</dbReference>
<keyword evidence="1" id="KW-0677">Repeat</keyword>
<dbReference type="AlphaFoldDB" id="A0ABD0KST6"/>
<evidence type="ECO:0008006" key="6">
    <source>
        <dbReference type="Google" id="ProtNLM"/>
    </source>
</evidence>
<keyword evidence="5" id="KW-1185">Reference proteome</keyword>
<feature type="repeat" description="ANK" evidence="3">
    <location>
        <begin position="102"/>
        <end position="134"/>
    </location>
</feature>
<dbReference type="Proteomes" id="UP001519460">
    <property type="component" value="Unassembled WGS sequence"/>
</dbReference>
<dbReference type="PROSITE" id="PS50297">
    <property type="entry name" value="ANK_REP_REGION"/>
    <property type="match status" value="5"/>
</dbReference>
<dbReference type="InterPro" id="IPR002110">
    <property type="entry name" value="Ankyrin_rpt"/>
</dbReference>
<dbReference type="SMART" id="SM00248">
    <property type="entry name" value="ANK"/>
    <property type="match status" value="9"/>
</dbReference>
<organism evidence="4 5">
    <name type="scientific">Batillaria attramentaria</name>
    <dbReference type="NCBI Taxonomy" id="370345"/>
    <lineage>
        <taxon>Eukaryota</taxon>
        <taxon>Metazoa</taxon>
        <taxon>Spiralia</taxon>
        <taxon>Lophotrochozoa</taxon>
        <taxon>Mollusca</taxon>
        <taxon>Gastropoda</taxon>
        <taxon>Caenogastropoda</taxon>
        <taxon>Sorbeoconcha</taxon>
        <taxon>Cerithioidea</taxon>
        <taxon>Batillariidae</taxon>
        <taxon>Batillaria</taxon>
    </lineage>
</organism>
<dbReference type="EMBL" id="JACVVK020000131">
    <property type="protein sequence ID" value="KAK7490063.1"/>
    <property type="molecule type" value="Genomic_DNA"/>
</dbReference>
<dbReference type="Gene3D" id="1.25.40.20">
    <property type="entry name" value="Ankyrin repeat-containing domain"/>
    <property type="match status" value="3"/>
</dbReference>
<feature type="repeat" description="ANK" evidence="3">
    <location>
        <begin position="305"/>
        <end position="330"/>
    </location>
</feature>
<feature type="repeat" description="ANK" evidence="3">
    <location>
        <begin position="135"/>
        <end position="167"/>
    </location>
</feature>